<dbReference type="Proteomes" id="UP000053617">
    <property type="component" value="Unassembled WGS sequence"/>
</dbReference>
<dbReference type="GO" id="GO:0030695">
    <property type="term" value="F:GTPase regulator activity"/>
    <property type="evidence" value="ECO:0007669"/>
    <property type="project" value="TreeGrafter"/>
</dbReference>
<organism evidence="1 2">
    <name type="scientific">Rhinocladiella mackenziei CBS 650.93</name>
    <dbReference type="NCBI Taxonomy" id="1442369"/>
    <lineage>
        <taxon>Eukaryota</taxon>
        <taxon>Fungi</taxon>
        <taxon>Dikarya</taxon>
        <taxon>Ascomycota</taxon>
        <taxon>Pezizomycotina</taxon>
        <taxon>Eurotiomycetes</taxon>
        <taxon>Chaetothyriomycetidae</taxon>
        <taxon>Chaetothyriales</taxon>
        <taxon>Herpotrichiellaceae</taxon>
        <taxon>Rhinocladiella</taxon>
    </lineage>
</organism>
<evidence type="ECO:0000313" key="2">
    <source>
        <dbReference type="Proteomes" id="UP000053617"/>
    </source>
</evidence>
<dbReference type="GO" id="GO:0005634">
    <property type="term" value="C:nucleus"/>
    <property type="evidence" value="ECO:0007669"/>
    <property type="project" value="TreeGrafter"/>
</dbReference>
<dbReference type="InterPro" id="IPR008812">
    <property type="entry name" value="Ran_GTP-bd-rel"/>
</dbReference>
<keyword evidence="2" id="KW-1185">Reference proteome</keyword>
<sequence>MDVFLGKVTQQAMNYAIRSGVTITASYAIRQSSKLLSSTPKSNVRNELYRLQQKLQHKIHIVSPAIDLIELIAARGNTSLFSAVALVKELRLEIQSLGQRLAKAAEASVQVAGKTRKWSKIIDWLFGSGDVYQKVFIEQHNPLPSYPEVGHGDQL</sequence>
<protein>
    <submittedName>
        <fullName evidence="1">Uncharacterized protein</fullName>
    </submittedName>
</protein>
<dbReference type="PANTHER" id="PTHR31010">
    <property type="entry name" value="RAN-SPECIFIC GTPASE-ACTIVATING PROTEIN 30-RELATED"/>
    <property type="match status" value="1"/>
</dbReference>
<dbReference type="OrthoDB" id="512915at2759"/>
<dbReference type="HOGENOM" id="CLU_1696475_0_0_1"/>
<dbReference type="EMBL" id="KN847477">
    <property type="protein sequence ID" value="KIX05663.1"/>
    <property type="molecule type" value="Genomic_DNA"/>
</dbReference>
<dbReference type="PANTHER" id="PTHR31010:SF2">
    <property type="entry name" value="RAN-SPECIFIC GTPASE-ACTIVATING PROTEIN 30"/>
    <property type="match status" value="1"/>
</dbReference>
<dbReference type="AlphaFoldDB" id="A0A0D2H5H2"/>
<dbReference type="Pfam" id="PF05508">
    <property type="entry name" value="Ran-binding"/>
    <property type="match status" value="1"/>
</dbReference>
<dbReference type="RefSeq" id="XP_013272799.1">
    <property type="nucleotide sequence ID" value="XM_013417345.1"/>
</dbReference>
<evidence type="ECO:0000313" key="1">
    <source>
        <dbReference type="EMBL" id="KIX05663.1"/>
    </source>
</evidence>
<gene>
    <name evidence="1" type="ORF">Z518_03635</name>
</gene>
<accession>A0A0D2H5H2</accession>
<dbReference type="GO" id="GO:0005737">
    <property type="term" value="C:cytoplasm"/>
    <property type="evidence" value="ECO:0007669"/>
    <property type="project" value="TreeGrafter"/>
</dbReference>
<dbReference type="GeneID" id="25291706"/>
<name>A0A0D2H5H2_9EURO</name>
<reference evidence="1 2" key="1">
    <citation type="submission" date="2015-01" db="EMBL/GenBank/DDBJ databases">
        <title>The Genome Sequence of Rhinocladiella mackenzie CBS 650.93.</title>
        <authorList>
            <consortium name="The Broad Institute Genomics Platform"/>
            <person name="Cuomo C."/>
            <person name="de Hoog S."/>
            <person name="Gorbushina A."/>
            <person name="Stielow B."/>
            <person name="Teixiera M."/>
            <person name="Abouelleil A."/>
            <person name="Chapman S.B."/>
            <person name="Priest M."/>
            <person name="Young S.K."/>
            <person name="Wortman J."/>
            <person name="Nusbaum C."/>
            <person name="Birren B."/>
        </authorList>
    </citation>
    <scope>NUCLEOTIDE SEQUENCE [LARGE SCALE GENOMIC DNA]</scope>
    <source>
        <strain evidence="1 2">CBS 650.93</strain>
    </source>
</reference>
<dbReference type="VEuPathDB" id="FungiDB:Z518_03635"/>
<proteinExistence type="predicted"/>